<dbReference type="Gene3D" id="3.40.50.1000">
    <property type="entry name" value="HAD superfamily/HAD-like"/>
    <property type="match status" value="1"/>
</dbReference>
<name>A0A075FR78_9ARCH</name>
<protein>
    <submittedName>
        <fullName evidence="1">Haloacid dehalogenase domain protein hydrolase</fullName>
    </submittedName>
</protein>
<accession>A0A075FR78</accession>
<proteinExistence type="predicted"/>
<reference evidence="1" key="1">
    <citation type="journal article" date="2014" name="Genome Biol. Evol.">
        <title>Pangenome evidence for extensive interdomain horizontal transfer affecting lineage core and shell genes in uncultured planktonic thaumarchaeota and euryarchaeota.</title>
        <authorList>
            <person name="Deschamps P."/>
            <person name="Zivanovic Y."/>
            <person name="Moreira D."/>
            <person name="Rodriguez-Valera F."/>
            <person name="Lopez-Garcia P."/>
        </authorList>
    </citation>
    <scope>NUCLEOTIDE SEQUENCE</scope>
</reference>
<sequence>MNSKHCIYVGDSMEDMLMANKATEMGIKTTFCGIFGTSKKPEIKLEMFKKNNVPIILESITQIPKALNLD</sequence>
<keyword evidence="1" id="KW-0378">Hydrolase</keyword>
<dbReference type="GO" id="GO:0016787">
    <property type="term" value="F:hydrolase activity"/>
    <property type="evidence" value="ECO:0007669"/>
    <property type="project" value="UniProtKB-KW"/>
</dbReference>
<dbReference type="AlphaFoldDB" id="A0A075FR78"/>
<organism evidence="1">
    <name type="scientific">uncultured marine thaumarchaeote AD1000_40_H03</name>
    <dbReference type="NCBI Taxonomy" id="1455914"/>
    <lineage>
        <taxon>Archaea</taxon>
        <taxon>Nitrososphaerota</taxon>
        <taxon>environmental samples</taxon>
    </lineage>
</organism>
<evidence type="ECO:0000313" key="1">
    <source>
        <dbReference type="EMBL" id="AIE93808.1"/>
    </source>
</evidence>
<dbReference type="EMBL" id="KF900405">
    <property type="protein sequence ID" value="AIE93808.1"/>
    <property type="molecule type" value="Genomic_DNA"/>
</dbReference>
<dbReference type="SUPFAM" id="SSF56784">
    <property type="entry name" value="HAD-like"/>
    <property type="match status" value="1"/>
</dbReference>
<dbReference type="InterPro" id="IPR036412">
    <property type="entry name" value="HAD-like_sf"/>
</dbReference>
<dbReference type="InterPro" id="IPR023214">
    <property type="entry name" value="HAD_sf"/>
</dbReference>